<dbReference type="Pfam" id="PF21929">
    <property type="entry name" value="GpP_4th"/>
    <property type="match status" value="1"/>
</dbReference>
<sequence>MEDANDKVTLTVDGMDYGGWKEVSIGAGVERQARDFDLGITWRWPGSTEQIRPVRHGARCEVRIGRDLVVTGWVDSSPIRYNKTEATMRITGRSLTADLVDCCPDDKPGQWNGQRIEQVVRSLVSPYGIKVVNEGRDSTVIPNHTVKPGETIFESIDRLLTVSRLFSTDDGQGRLVMARPGSAGRAADRLVLGENIREGEASLDFSRVFSEYVAKGQRAEQDDEESVDAAEVVGSSADDRIGRRRRLVINEAGQVTKDLAQWRADWEREHRISKALEATYQVQGWRQTNGALWVPNLIVRVVDPVIGFDRDMLIAEVTYSRRRSGGTIATLMVAPPDGFEPEPNDKRKRMKVKKGKKGDNFEYLLPADWEKG</sequence>
<dbReference type="Pfam" id="PF21683">
    <property type="entry name" value="GpP-like_1st"/>
    <property type="match status" value="1"/>
</dbReference>
<feature type="domain" description="Baseplate hub protein gp44/GpP-like second" evidence="3">
    <location>
        <begin position="96"/>
        <end position="179"/>
    </location>
</feature>
<dbReference type="InterPro" id="IPR053982">
    <property type="entry name" value="Gp44/GpP-like_C"/>
</dbReference>
<organism evidence="4 5">
    <name type="scientific">Pandoraea pnomenusa</name>
    <dbReference type="NCBI Taxonomy" id="93220"/>
    <lineage>
        <taxon>Bacteria</taxon>
        <taxon>Pseudomonadati</taxon>
        <taxon>Pseudomonadota</taxon>
        <taxon>Betaproteobacteria</taxon>
        <taxon>Burkholderiales</taxon>
        <taxon>Burkholderiaceae</taxon>
        <taxon>Pandoraea</taxon>
    </lineage>
</organism>
<dbReference type="Gene3D" id="3.55.50.10">
    <property type="entry name" value="Baseplate protein-like domains"/>
    <property type="match status" value="1"/>
</dbReference>
<evidence type="ECO:0000259" key="1">
    <source>
        <dbReference type="Pfam" id="PF21683"/>
    </source>
</evidence>
<proteinExistence type="predicted"/>
<evidence type="ECO:0000313" key="5">
    <source>
        <dbReference type="Proteomes" id="UP000254573"/>
    </source>
</evidence>
<accession>A0A378YTM5</accession>
<dbReference type="InterPro" id="IPR023399">
    <property type="entry name" value="Baseplate-like_2-layer_sand"/>
</dbReference>
<dbReference type="PIRSF" id="PIRSF004440">
    <property type="entry name" value="GpP"/>
    <property type="match status" value="1"/>
</dbReference>
<dbReference type="AlphaFoldDB" id="A0A378YTM5"/>
<dbReference type="RefSeq" id="WP_038619975.1">
    <property type="nucleotide sequence ID" value="NZ_CP009553.3"/>
</dbReference>
<dbReference type="InterPro" id="IPR053981">
    <property type="entry name" value="Gp44/GpP-like_2nd"/>
</dbReference>
<evidence type="ECO:0000313" key="4">
    <source>
        <dbReference type="EMBL" id="SUA80474.1"/>
    </source>
</evidence>
<dbReference type="KEGG" id="ppnm:LV28_19050"/>
<dbReference type="SUPFAM" id="SSF69279">
    <property type="entry name" value="Phage tail proteins"/>
    <property type="match status" value="2"/>
</dbReference>
<dbReference type="InterPro" id="IPR049354">
    <property type="entry name" value="GpP-like_N"/>
</dbReference>
<dbReference type="OrthoDB" id="9016931at2"/>
<gene>
    <name evidence="4" type="ORF">NCTC13160_03762</name>
</gene>
<reference evidence="4 5" key="1">
    <citation type="submission" date="2018-06" db="EMBL/GenBank/DDBJ databases">
        <authorList>
            <consortium name="Pathogen Informatics"/>
            <person name="Doyle S."/>
        </authorList>
    </citation>
    <scope>NUCLEOTIDE SEQUENCE [LARGE SCALE GENOMIC DNA]</scope>
    <source>
        <strain evidence="4 5">NCTC13160</strain>
    </source>
</reference>
<dbReference type="Gene3D" id="3.30.1920.10">
    <property type="entry name" value="Baseplate protein-like domains - 2 layer sandwich fold"/>
    <property type="match status" value="1"/>
</dbReference>
<feature type="domain" description="Baseplate hub protein gp44-like N-terminal" evidence="1">
    <location>
        <begin position="7"/>
        <end position="94"/>
    </location>
</feature>
<feature type="domain" description="Baseplate hub protein gp44/GpP-like C-terminal" evidence="2">
    <location>
        <begin position="258"/>
        <end position="342"/>
    </location>
</feature>
<dbReference type="Proteomes" id="UP000254573">
    <property type="component" value="Unassembled WGS sequence"/>
</dbReference>
<name>A0A378YTM5_9BURK</name>
<protein>
    <submittedName>
        <fullName evidence="4">Mu-like prophage tail protein gpP</fullName>
    </submittedName>
</protein>
<evidence type="ECO:0000259" key="2">
    <source>
        <dbReference type="Pfam" id="PF21929"/>
    </source>
</evidence>
<dbReference type="Gene3D" id="2.30.300.10">
    <property type="entry name" value="Baseplate protein-like domain - beta roll fold"/>
    <property type="match status" value="1"/>
</dbReference>
<evidence type="ECO:0000259" key="3">
    <source>
        <dbReference type="Pfam" id="PF22255"/>
    </source>
</evidence>
<dbReference type="InterPro" id="IPR026276">
    <property type="entry name" value="Baseplate_GpP"/>
</dbReference>
<dbReference type="Pfam" id="PF22255">
    <property type="entry name" value="Gp44-like_2nd"/>
    <property type="match status" value="1"/>
</dbReference>
<dbReference type="EMBL" id="UGSG01000001">
    <property type="protein sequence ID" value="SUA80474.1"/>
    <property type="molecule type" value="Genomic_DNA"/>
</dbReference>